<evidence type="ECO:0000313" key="2">
    <source>
        <dbReference type="EMBL" id="TKC47938.1"/>
    </source>
</evidence>
<feature type="region of interest" description="Disordered" evidence="1">
    <location>
        <begin position="154"/>
        <end position="186"/>
    </location>
</feature>
<accession>A0A4U1FE18</accession>
<feature type="compositionally biased region" description="Gly residues" evidence="1">
    <location>
        <begin position="1"/>
        <end position="24"/>
    </location>
</feature>
<name>A0A4U1FE18_MONMO</name>
<organism evidence="2 3">
    <name type="scientific">Monodon monoceros</name>
    <name type="common">Narwhal</name>
    <name type="synonym">Ceratodon monodon</name>
    <dbReference type="NCBI Taxonomy" id="40151"/>
    <lineage>
        <taxon>Eukaryota</taxon>
        <taxon>Metazoa</taxon>
        <taxon>Chordata</taxon>
        <taxon>Craniata</taxon>
        <taxon>Vertebrata</taxon>
        <taxon>Euteleostomi</taxon>
        <taxon>Mammalia</taxon>
        <taxon>Eutheria</taxon>
        <taxon>Laurasiatheria</taxon>
        <taxon>Artiodactyla</taxon>
        <taxon>Whippomorpha</taxon>
        <taxon>Cetacea</taxon>
        <taxon>Odontoceti</taxon>
        <taxon>Monodontidae</taxon>
        <taxon>Monodon</taxon>
    </lineage>
</organism>
<dbReference type="AlphaFoldDB" id="A0A4U1FE18"/>
<protein>
    <submittedName>
        <fullName evidence="2">Uncharacterized protein</fullName>
    </submittedName>
</protein>
<gene>
    <name evidence="2" type="ORF">EI555_008836</name>
</gene>
<evidence type="ECO:0000256" key="1">
    <source>
        <dbReference type="SAM" id="MobiDB-lite"/>
    </source>
</evidence>
<dbReference type="EMBL" id="RWIC01000187">
    <property type="protein sequence ID" value="TKC47938.1"/>
    <property type="molecule type" value="Genomic_DNA"/>
</dbReference>
<feature type="region of interest" description="Disordered" evidence="1">
    <location>
        <begin position="1"/>
        <end position="55"/>
    </location>
</feature>
<proteinExistence type="predicted"/>
<dbReference type="Proteomes" id="UP000308365">
    <property type="component" value="Unassembled WGS sequence"/>
</dbReference>
<sequence length="207" mass="21707">MGRGGANGAASGAGGAGETGGGPGQRPLGRGGPERHVAPGAAERPPPAQVRRAGAGLCDYEPSAASSAARSAGRPGTASQPRSAARICFRVAGQVVLGGYRCRGYQRQSFPFWPRARLSPRLPQGPGDAVPPKRRQEGVWALLLKPAGVSACPQRSRCHRNSPETLGSQLHRSVPGRDSPQSTAQDPSLHFKARCFCFKCFKIFCLI</sequence>
<comment type="caution">
    <text evidence="2">The sequence shown here is derived from an EMBL/GenBank/DDBJ whole genome shotgun (WGS) entry which is preliminary data.</text>
</comment>
<evidence type="ECO:0000313" key="3">
    <source>
        <dbReference type="Proteomes" id="UP000308365"/>
    </source>
</evidence>
<reference evidence="3" key="1">
    <citation type="journal article" date="2019" name="IScience">
        <title>Narwhal Genome Reveals Long-Term Low Genetic Diversity despite Current Large Abundance Size.</title>
        <authorList>
            <person name="Westbury M.V."/>
            <person name="Petersen B."/>
            <person name="Garde E."/>
            <person name="Heide-Jorgensen M.P."/>
            <person name="Lorenzen E.D."/>
        </authorList>
    </citation>
    <scope>NUCLEOTIDE SEQUENCE [LARGE SCALE GENOMIC DNA]</scope>
</reference>